<reference evidence="4" key="1">
    <citation type="submission" date="2020-04" db="EMBL/GenBank/DDBJ databases">
        <title>Nitratireductor sp. nov. isolated from mangrove soil.</title>
        <authorList>
            <person name="Ye Y."/>
        </authorList>
    </citation>
    <scope>NUCLEOTIDE SEQUENCE</scope>
    <source>
        <strain evidence="4">SY7</strain>
    </source>
</reference>
<dbReference type="GO" id="GO:0018580">
    <property type="term" value="F:nitronate monooxygenase activity"/>
    <property type="evidence" value="ECO:0007669"/>
    <property type="project" value="InterPro"/>
</dbReference>
<dbReference type="InterPro" id="IPR013785">
    <property type="entry name" value="Aldolase_TIM"/>
</dbReference>
<dbReference type="Pfam" id="PF03060">
    <property type="entry name" value="NMO"/>
    <property type="match status" value="1"/>
</dbReference>
<evidence type="ECO:0000256" key="1">
    <source>
        <dbReference type="ARBA" id="ARBA00022630"/>
    </source>
</evidence>
<dbReference type="RefSeq" id="WP_146302126.1">
    <property type="nucleotide sequence ID" value="NZ_CP042301.2"/>
</dbReference>
<dbReference type="InterPro" id="IPR004136">
    <property type="entry name" value="NMO"/>
</dbReference>
<keyword evidence="1" id="KW-0285">Flavoprotein</keyword>
<sequence length="243" mass="25005">MNRFIAAYLANSKTGVGRLDQVPDRFWCQCRTFLQVQTVEQARAALGEGADVIVAQGTEAGGHGGRRATLPLVPAVVDIAGAVPVVAAGGIADGRGLAAALMLGAAGVLCGTAFFASDEALSPEGAKAVATAASGDDTLRSSVFDIARGLDWPDGWNIRTLRNGFSDRWAGDIDGLRGEGAAARQRYAEAAARGDFDTAAVIVGEGVGLVARREPAGDILARMVGEAEALLRSAPAFVEAARR</sequence>
<dbReference type="KEGG" id="niy:FQ775_23250"/>
<accession>A0A5B8L6X6</accession>
<organism evidence="4 5">
    <name type="scientific">Nitratireductor mangrovi</name>
    <dbReference type="NCBI Taxonomy" id="2599600"/>
    <lineage>
        <taxon>Bacteria</taxon>
        <taxon>Pseudomonadati</taxon>
        <taxon>Pseudomonadota</taxon>
        <taxon>Alphaproteobacteria</taxon>
        <taxon>Hyphomicrobiales</taxon>
        <taxon>Phyllobacteriaceae</taxon>
        <taxon>Nitratireductor</taxon>
    </lineage>
</organism>
<evidence type="ECO:0000313" key="5">
    <source>
        <dbReference type="Proteomes" id="UP000321389"/>
    </source>
</evidence>
<dbReference type="Proteomes" id="UP000321389">
    <property type="component" value="Chromosome"/>
</dbReference>
<proteinExistence type="predicted"/>
<evidence type="ECO:0000313" key="4">
    <source>
        <dbReference type="EMBL" id="QDZ03493.1"/>
    </source>
</evidence>
<name>A0A5B8L6X6_9HYPH</name>
<keyword evidence="2" id="KW-0288">FMN</keyword>
<dbReference type="AlphaFoldDB" id="A0A5B8L6X6"/>
<dbReference type="PANTHER" id="PTHR32332">
    <property type="entry name" value="2-NITROPROPANE DIOXYGENASE"/>
    <property type="match status" value="1"/>
</dbReference>
<keyword evidence="5" id="KW-1185">Reference proteome</keyword>
<dbReference type="SUPFAM" id="SSF51412">
    <property type="entry name" value="Inosine monophosphate dehydrogenase (IMPDH)"/>
    <property type="match status" value="1"/>
</dbReference>
<dbReference type="EMBL" id="CP042301">
    <property type="protein sequence ID" value="QDZ03493.1"/>
    <property type="molecule type" value="Genomic_DNA"/>
</dbReference>
<protein>
    <submittedName>
        <fullName evidence="4">Uncharacterized protein</fullName>
    </submittedName>
</protein>
<gene>
    <name evidence="4" type="ORF">FQ775_23250</name>
</gene>
<evidence type="ECO:0000256" key="2">
    <source>
        <dbReference type="ARBA" id="ARBA00022643"/>
    </source>
</evidence>
<dbReference type="PANTHER" id="PTHR32332:SF31">
    <property type="entry name" value="2-NITROPROPANE DIOXYGENASE FAMILY, PUTATIVE (AFU_ORTHOLOGUE AFUA_2G09850)-RELATED"/>
    <property type="match status" value="1"/>
</dbReference>
<keyword evidence="3" id="KW-0560">Oxidoreductase</keyword>
<dbReference type="CDD" id="cd04730">
    <property type="entry name" value="NPD_like"/>
    <property type="match status" value="1"/>
</dbReference>
<dbReference type="OrthoDB" id="9778912at2"/>
<dbReference type="Gene3D" id="3.20.20.70">
    <property type="entry name" value="Aldolase class I"/>
    <property type="match status" value="1"/>
</dbReference>
<evidence type="ECO:0000256" key="3">
    <source>
        <dbReference type="ARBA" id="ARBA00023002"/>
    </source>
</evidence>